<reference evidence="1" key="2">
    <citation type="submission" date="2017-11" db="EMBL/GenBank/DDBJ databases">
        <title>Coralsnake Venomics: Analyses of Venom Gland Transcriptomes and Proteomes of Six Brazilian Taxa.</title>
        <authorList>
            <person name="Aird S.D."/>
            <person name="Jorge da Silva N."/>
            <person name="Qiu L."/>
            <person name="Villar-Briones A."/>
            <person name="Aparecida-Saddi V."/>
            <person name="Campos-Telles M.P."/>
            <person name="Grau M."/>
            <person name="Mikheyev A.S."/>
        </authorList>
    </citation>
    <scope>NUCLEOTIDE SEQUENCE</scope>
    <source>
        <tissue evidence="1">Venom_gland</tissue>
    </source>
</reference>
<protein>
    <submittedName>
        <fullName evidence="1">Uncharacterized protein</fullName>
    </submittedName>
</protein>
<dbReference type="EMBL" id="IACN01083159">
    <property type="protein sequence ID" value="LAB59829.1"/>
    <property type="molecule type" value="Transcribed_RNA"/>
</dbReference>
<name>A0A2D4PRH4_MICSU</name>
<reference evidence="1" key="1">
    <citation type="submission" date="2017-07" db="EMBL/GenBank/DDBJ databases">
        <authorList>
            <person name="Mikheyev A."/>
            <person name="Grau M."/>
        </authorList>
    </citation>
    <scope>NUCLEOTIDE SEQUENCE</scope>
    <source>
        <tissue evidence="1">Venom_gland</tissue>
    </source>
</reference>
<organism evidence="1">
    <name type="scientific">Micrurus surinamensis</name>
    <name type="common">Surinam coral snake</name>
    <dbReference type="NCBI Taxonomy" id="129470"/>
    <lineage>
        <taxon>Eukaryota</taxon>
        <taxon>Metazoa</taxon>
        <taxon>Chordata</taxon>
        <taxon>Craniata</taxon>
        <taxon>Vertebrata</taxon>
        <taxon>Euteleostomi</taxon>
        <taxon>Lepidosauria</taxon>
        <taxon>Squamata</taxon>
        <taxon>Bifurcata</taxon>
        <taxon>Unidentata</taxon>
        <taxon>Episquamata</taxon>
        <taxon>Toxicofera</taxon>
        <taxon>Serpentes</taxon>
        <taxon>Colubroidea</taxon>
        <taxon>Elapidae</taxon>
        <taxon>Elapinae</taxon>
        <taxon>Micrurus</taxon>
    </lineage>
</organism>
<proteinExistence type="predicted"/>
<dbReference type="AlphaFoldDB" id="A0A2D4PRH4"/>
<evidence type="ECO:0000313" key="1">
    <source>
        <dbReference type="EMBL" id="LAB59829.1"/>
    </source>
</evidence>
<sequence>MVTFFYIKTISTNAVTSKSHTPGLDLMESALFKLLRQMHQSLRKGLFGLWGVLQCSPTWQSLVHVSFLLSCPQKLIRNGREPLPASGCDLPLTRGSPPNLASFRLLWTSTPRIPELT</sequence>
<accession>A0A2D4PRH4</accession>